<reference evidence="19 20" key="1">
    <citation type="submission" date="2024-06" db="EMBL/GenBank/DDBJ databases">
        <title>Genomic Encyclopedia of Type Strains, Phase IV (KMG-IV): sequencing the most valuable type-strain genomes for metagenomic binning, comparative biology and taxonomic classification.</title>
        <authorList>
            <person name="Goeker M."/>
        </authorList>
    </citation>
    <scope>NUCLEOTIDE SEQUENCE [LARGE SCALE GENOMIC DNA]</scope>
    <source>
        <strain evidence="19 20">DSM 21331</strain>
    </source>
</reference>
<keyword evidence="10 19" id="KW-0560">Oxidoreductase</keyword>
<dbReference type="InterPro" id="IPR011759">
    <property type="entry name" value="Cyt_c_oxidase_su2_TM_dom"/>
</dbReference>
<keyword evidence="12" id="KW-0564">Palmitate</keyword>
<comment type="caution">
    <text evidence="19">The sequence shown here is derived from an EMBL/GenBank/DDBJ whole genome shotgun (WGS) entry which is preliminary data.</text>
</comment>
<dbReference type="SUPFAM" id="SSF81464">
    <property type="entry name" value="Cytochrome c oxidase subunit II-like, transmembrane region"/>
    <property type="match status" value="1"/>
</dbReference>
<evidence type="ECO:0000256" key="11">
    <source>
        <dbReference type="ARBA" id="ARBA00023136"/>
    </source>
</evidence>
<evidence type="ECO:0000256" key="7">
    <source>
        <dbReference type="ARBA" id="ARBA00022729"/>
    </source>
</evidence>
<dbReference type="Gene3D" id="2.60.40.420">
    <property type="entry name" value="Cupredoxins - blue copper proteins"/>
    <property type="match status" value="1"/>
</dbReference>
<keyword evidence="11 16" id="KW-0472">Membrane</keyword>
<feature type="compositionally biased region" description="Basic and acidic residues" evidence="15">
    <location>
        <begin position="338"/>
        <end position="350"/>
    </location>
</feature>
<evidence type="ECO:0000259" key="18">
    <source>
        <dbReference type="PROSITE" id="PS50999"/>
    </source>
</evidence>
<evidence type="ECO:0000256" key="2">
    <source>
        <dbReference type="ARBA" id="ARBA00007866"/>
    </source>
</evidence>
<dbReference type="PROSITE" id="PS50857">
    <property type="entry name" value="COX2_CUA"/>
    <property type="match status" value="1"/>
</dbReference>
<feature type="region of interest" description="Disordered" evidence="15">
    <location>
        <begin position="326"/>
        <end position="400"/>
    </location>
</feature>
<sequence length="400" mass="43507">MPVKFLRNLVLLPLFGLLSGCNMVLMQPSGDIAARQRDLILASTGLMLLIIIPVIAFTLLFAWRYRVSNKDAEYDPDWHHSTQLEVLIWSAPLVIVIALGALTWISTHTLDPYRPLSRLDAERPLAAGVKPLTVEVVALDWKWLFFYPDQGIATVNELAAPVDVPISFKITSATVMNSFFIPALAGQIYAMAGMETKLHAVINKAGVYEGISANYSGSGFSRMNFKFHGLDQAGFDSWVAKVKAEGKPLSRQSYIELEKPSEREPVRYFSSVENGLYGAVLNMCAIPGKMCMNEMMHIDAMGGGGKESHGNRQRLEYDNRYAEEGVEAPAATVGGSGRESRSPEQPEGMKPKSNAPAVKPGSAPEHSGHDHSGHQGHGAKANDGTESKGSDSVAPGQLNR</sequence>
<accession>A0ABV2L5R8</accession>
<feature type="transmembrane region" description="Helical" evidence="16">
    <location>
        <begin position="39"/>
        <end position="63"/>
    </location>
</feature>
<comment type="similarity">
    <text evidence="2">Belongs to the cytochrome c oxidase subunit 2 family.</text>
</comment>
<evidence type="ECO:0000256" key="13">
    <source>
        <dbReference type="ARBA" id="ARBA00023288"/>
    </source>
</evidence>
<keyword evidence="13" id="KW-0449">Lipoprotein</keyword>
<evidence type="ECO:0000256" key="9">
    <source>
        <dbReference type="ARBA" id="ARBA00022989"/>
    </source>
</evidence>
<dbReference type="Pfam" id="PF06481">
    <property type="entry name" value="COX_ARM"/>
    <property type="match status" value="1"/>
</dbReference>
<dbReference type="EMBL" id="JBEPMM010000003">
    <property type="protein sequence ID" value="MET3692210.1"/>
    <property type="molecule type" value="Genomic_DNA"/>
</dbReference>
<evidence type="ECO:0000256" key="14">
    <source>
        <dbReference type="ARBA" id="ARBA00030198"/>
    </source>
</evidence>
<keyword evidence="8" id="KW-0249">Electron transport</keyword>
<feature type="transmembrane region" description="Helical" evidence="16">
    <location>
        <begin position="84"/>
        <end position="105"/>
    </location>
</feature>
<evidence type="ECO:0000256" key="15">
    <source>
        <dbReference type="SAM" id="MobiDB-lite"/>
    </source>
</evidence>
<dbReference type="Pfam" id="PF00116">
    <property type="entry name" value="COX2"/>
    <property type="match status" value="1"/>
</dbReference>
<dbReference type="NCBIfam" id="TIGR01433">
    <property type="entry name" value="CyoA"/>
    <property type="match status" value="1"/>
</dbReference>
<dbReference type="GO" id="GO:0016491">
    <property type="term" value="F:oxidoreductase activity"/>
    <property type="evidence" value="ECO:0007669"/>
    <property type="project" value="UniProtKB-KW"/>
</dbReference>
<comment type="subcellular location">
    <subcellularLocation>
        <location evidence="1">Cell membrane</location>
        <topology evidence="1">Multi-pass membrane protein</topology>
    </subcellularLocation>
</comment>
<proteinExistence type="inferred from homology"/>
<keyword evidence="6 16" id="KW-0812">Transmembrane</keyword>
<dbReference type="Gene3D" id="1.10.287.90">
    <property type="match status" value="1"/>
</dbReference>
<dbReference type="InterPro" id="IPR045187">
    <property type="entry name" value="CcO_II"/>
</dbReference>
<dbReference type="InterPro" id="IPR034227">
    <property type="entry name" value="CuRO_UO_II"/>
</dbReference>
<keyword evidence="3" id="KW-0813">Transport</keyword>
<keyword evidence="5" id="KW-0679">Respiratory chain</keyword>
<dbReference type="PROSITE" id="PS51257">
    <property type="entry name" value="PROKAR_LIPOPROTEIN"/>
    <property type="match status" value="1"/>
</dbReference>
<feature type="domain" description="Cytochrome oxidase subunit II copper A binding" evidence="17">
    <location>
        <begin position="129"/>
        <end position="241"/>
    </location>
</feature>
<dbReference type="InterPro" id="IPR002429">
    <property type="entry name" value="CcO_II-like_C"/>
</dbReference>
<dbReference type="PANTHER" id="PTHR22888">
    <property type="entry name" value="CYTOCHROME C OXIDASE, SUBUNIT II"/>
    <property type="match status" value="1"/>
</dbReference>
<keyword evidence="20" id="KW-1185">Reference proteome</keyword>
<dbReference type="InterPro" id="IPR008972">
    <property type="entry name" value="Cupredoxin"/>
</dbReference>
<keyword evidence="4" id="KW-1003">Cell membrane</keyword>
<evidence type="ECO:0000256" key="1">
    <source>
        <dbReference type="ARBA" id="ARBA00004651"/>
    </source>
</evidence>
<evidence type="ECO:0000256" key="12">
    <source>
        <dbReference type="ARBA" id="ARBA00023139"/>
    </source>
</evidence>
<dbReference type="PANTHER" id="PTHR22888:SF18">
    <property type="entry name" value="CYTOCHROME BO(3) UBIQUINOL OXIDASE SUBUNIT 2"/>
    <property type="match status" value="1"/>
</dbReference>
<evidence type="ECO:0000256" key="8">
    <source>
        <dbReference type="ARBA" id="ARBA00022982"/>
    </source>
</evidence>
<evidence type="ECO:0000256" key="10">
    <source>
        <dbReference type="ARBA" id="ARBA00023002"/>
    </source>
</evidence>
<evidence type="ECO:0000256" key="5">
    <source>
        <dbReference type="ARBA" id="ARBA00022660"/>
    </source>
</evidence>
<evidence type="ECO:0000256" key="16">
    <source>
        <dbReference type="SAM" id="Phobius"/>
    </source>
</evidence>
<evidence type="ECO:0000259" key="17">
    <source>
        <dbReference type="PROSITE" id="PS50857"/>
    </source>
</evidence>
<feature type="domain" description="Cytochrome oxidase subunit II transmembrane region profile" evidence="18">
    <location>
        <begin position="17"/>
        <end position="114"/>
    </location>
</feature>
<keyword evidence="7" id="KW-0732">Signal</keyword>
<dbReference type="InterPro" id="IPR010514">
    <property type="entry name" value="COX_ARM"/>
</dbReference>
<organism evidence="19 20">
    <name type="scientific">Methylobacterium goesingense</name>
    <dbReference type="NCBI Taxonomy" id="243690"/>
    <lineage>
        <taxon>Bacteria</taxon>
        <taxon>Pseudomonadati</taxon>
        <taxon>Pseudomonadota</taxon>
        <taxon>Alphaproteobacteria</taxon>
        <taxon>Hyphomicrobiales</taxon>
        <taxon>Methylobacteriaceae</taxon>
        <taxon>Methylobacterium</taxon>
    </lineage>
</organism>
<gene>
    <name evidence="19" type="ORF">ABID43_001741</name>
</gene>
<keyword evidence="9 16" id="KW-1133">Transmembrane helix</keyword>
<evidence type="ECO:0000313" key="20">
    <source>
        <dbReference type="Proteomes" id="UP001549145"/>
    </source>
</evidence>
<dbReference type="InterPro" id="IPR036257">
    <property type="entry name" value="Cyt_c_oxidase_su2_TM_sf"/>
</dbReference>
<dbReference type="RefSeq" id="WP_238278251.1">
    <property type="nucleotide sequence ID" value="NZ_BPQL01000033.1"/>
</dbReference>
<evidence type="ECO:0000256" key="6">
    <source>
        <dbReference type="ARBA" id="ARBA00022692"/>
    </source>
</evidence>
<dbReference type="CDD" id="cd04212">
    <property type="entry name" value="CuRO_UO_II"/>
    <property type="match status" value="1"/>
</dbReference>
<name>A0ABV2L5R8_9HYPH</name>
<evidence type="ECO:0000256" key="4">
    <source>
        <dbReference type="ARBA" id="ARBA00022475"/>
    </source>
</evidence>
<dbReference type="InterPro" id="IPR006333">
    <property type="entry name" value="Cyt_o_ubiquinol_oxidase_su2"/>
</dbReference>
<evidence type="ECO:0000313" key="19">
    <source>
        <dbReference type="EMBL" id="MET3692210.1"/>
    </source>
</evidence>
<dbReference type="Proteomes" id="UP001549145">
    <property type="component" value="Unassembled WGS sequence"/>
</dbReference>
<protein>
    <recommendedName>
        <fullName evidence="14">Ubiquinol oxidase polypeptide II</fullName>
    </recommendedName>
</protein>
<dbReference type="SUPFAM" id="SSF49503">
    <property type="entry name" value="Cupredoxins"/>
    <property type="match status" value="1"/>
</dbReference>
<evidence type="ECO:0000256" key="3">
    <source>
        <dbReference type="ARBA" id="ARBA00022448"/>
    </source>
</evidence>
<dbReference type="PROSITE" id="PS50999">
    <property type="entry name" value="COX2_TM"/>
    <property type="match status" value="1"/>
</dbReference>